<keyword evidence="2" id="KW-1185">Reference proteome</keyword>
<evidence type="ECO:0008006" key="3">
    <source>
        <dbReference type="Google" id="ProtNLM"/>
    </source>
</evidence>
<proteinExistence type="predicted"/>
<dbReference type="AlphaFoldDB" id="A0A6A8AAG3"/>
<organism evidence="1 2">
    <name type="scientific">Endobacterium cereale</name>
    <dbReference type="NCBI Taxonomy" id="2663029"/>
    <lineage>
        <taxon>Bacteria</taxon>
        <taxon>Pseudomonadati</taxon>
        <taxon>Pseudomonadota</taxon>
        <taxon>Alphaproteobacteria</taxon>
        <taxon>Hyphomicrobiales</taxon>
        <taxon>Rhizobiaceae</taxon>
        <taxon>Endobacterium</taxon>
    </lineage>
</organism>
<dbReference type="EMBL" id="WIXI01000047">
    <property type="protein sequence ID" value="MQY48192.1"/>
    <property type="molecule type" value="Genomic_DNA"/>
</dbReference>
<sequence>MVTKLDVYKQAELHIGKGTISTLSDDVEARYKFDQAWLGVVEEAFNEGDWNFAKQTSSLTATAEAPIDGWSYSFTYPSNYLRTLSVGPYARWTGPFYDFADQAGNIYANTDNLVIRYIRKDLINTVEVWPTMFWRYVALKLAYETCEALTNGSTKQQDLEARMKKALAKAKSVDARNENNKRLPPGSWLRSRGGWGNLGNGGIATTLGGEIVPEEGDV</sequence>
<dbReference type="Proteomes" id="UP000435138">
    <property type="component" value="Unassembled WGS sequence"/>
</dbReference>
<gene>
    <name evidence="1" type="ORF">GAO09_19335</name>
</gene>
<evidence type="ECO:0000313" key="1">
    <source>
        <dbReference type="EMBL" id="MQY48192.1"/>
    </source>
</evidence>
<name>A0A6A8AAG3_9HYPH</name>
<dbReference type="RefSeq" id="WP_153356140.1">
    <property type="nucleotide sequence ID" value="NZ_WIXI01000047.1"/>
</dbReference>
<protein>
    <recommendedName>
        <fullName evidence="3">Tail tubular protein A</fullName>
    </recommendedName>
</protein>
<reference evidence="1 2" key="1">
    <citation type="submission" date="2019-11" db="EMBL/GenBank/DDBJ databases">
        <title>Genome analysis of Rhizobacterium cereale a novel genus and species isolated from maize roots in North Spain.</title>
        <authorList>
            <person name="Menendez E."/>
            <person name="Flores-Felix J.D."/>
            <person name="Ramirez-Bahena M.-H."/>
            <person name="Igual J.M."/>
            <person name="Garcia-Fraile P."/>
            <person name="Peix A."/>
            <person name="Velazquez E."/>
        </authorList>
    </citation>
    <scope>NUCLEOTIDE SEQUENCE [LARGE SCALE GENOMIC DNA]</scope>
    <source>
        <strain evidence="1 2">RZME27</strain>
    </source>
</reference>
<accession>A0A6A8AAG3</accession>
<comment type="caution">
    <text evidence="1">The sequence shown here is derived from an EMBL/GenBank/DDBJ whole genome shotgun (WGS) entry which is preliminary data.</text>
</comment>
<evidence type="ECO:0000313" key="2">
    <source>
        <dbReference type="Proteomes" id="UP000435138"/>
    </source>
</evidence>